<dbReference type="EMBL" id="SOCP01000011">
    <property type="protein sequence ID" value="TDV46363.1"/>
    <property type="molecule type" value="Genomic_DNA"/>
</dbReference>
<gene>
    <name evidence="1" type="ORF">CLV71_111322</name>
</gene>
<evidence type="ECO:0008006" key="3">
    <source>
        <dbReference type="Google" id="ProtNLM"/>
    </source>
</evidence>
<sequence>MLRAIVSVMNVTTTLSADAARRIALGAQGFTDARPGGEVSRRHLRRVLDRVRLIQLDSVNVAVRAHYMPLFSRLGAYPVDLLDEAAWTHRARRPRLLVEYWAHEASLLPVEDWPLFRWRMRHFEAKYAHRYAALLKRAPGLFADVLAAVKELGPVGAGALEDELGLTRAQARKAPGGWWNRSDVKHACEWLFSTGELTTGTRRSFQRLYDLPERVLPPEVLSAPPVPDDEAARRLMLGAAVAHGVGTEPDLRDYYRLPPERSKAALFDLVEEGLVEAVTVAGWRHPAYRHVDARTPRGITGRALLCPFDPLIWRRERTERIFDFHYRIEIYVPEPKRVYGYYVFPFLLDGELVGRVDLKTDRPAGVLRARGVFAEPGVDTRRVGVELAAELRSMADWLGLDEVVAGPNGNLVKEVGAALAASG</sequence>
<comment type="caution">
    <text evidence="1">The sequence shown here is derived from an EMBL/GenBank/DDBJ whole genome shotgun (WGS) entry which is preliminary data.</text>
</comment>
<dbReference type="Pfam" id="PF06224">
    <property type="entry name" value="AlkZ-like"/>
    <property type="match status" value="1"/>
</dbReference>
<keyword evidence="2" id="KW-1185">Reference proteome</keyword>
<dbReference type="InterPro" id="IPR009351">
    <property type="entry name" value="AlkZ-like"/>
</dbReference>
<evidence type="ECO:0000313" key="2">
    <source>
        <dbReference type="Proteomes" id="UP000294927"/>
    </source>
</evidence>
<evidence type="ECO:0000313" key="1">
    <source>
        <dbReference type="EMBL" id="TDV46363.1"/>
    </source>
</evidence>
<protein>
    <recommendedName>
        <fullName evidence="3">Winged helix-turn-helix domain-containing protein</fullName>
    </recommendedName>
</protein>
<dbReference type="AlphaFoldDB" id="A0A4R7VBD5"/>
<name>A0A4R7VBD5_9PSEU</name>
<organism evidence="1 2">
    <name type="scientific">Actinophytocola oryzae</name>
    <dbReference type="NCBI Taxonomy" id="502181"/>
    <lineage>
        <taxon>Bacteria</taxon>
        <taxon>Bacillati</taxon>
        <taxon>Actinomycetota</taxon>
        <taxon>Actinomycetes</taxon>
        <taxon>Pseudonocardiales</taxon>
        <taxon>Pseudonocardiaceae</taxon>
    </lineage>
</organism>
<proteinExistence type="predicted"/>
<dbReference type="PANTHER" id="PTHR30528">
    <property type="entry name" value="CYTOPLASMIC PROTEIN"/>
    <property type="match status" value="1"/>
</dbReference>
<dbReference type="PANTHER" id="PTHR30528:SF0">
    <property type="entry name" value="CYTOPLASMIC PROTEIN"/>
    <property type="match status" value="1"/>
</dbReference>
<reference evidence="1 2" key="1">
    <citation type="submission" date="2019-03" db="EMBL/GenBank/DDBJ databases">
        <title>Genomic Encyclopedia of Archaeal and Bacterial Type Strains, Phase II (KMG-II): from individual species to whole genera.</title>
        <authorList>
            <person name="Goeker M."/>
        </authorList>
    </citation>
    <scope>NUCLEOTIDE SEQUENCE [LARGE SCALE GENOMIC DNA]</scope>
    <source>
        <strain evidence="1 2">DSM 45499</strain>
    </source>
</reference>
<accession>A0A4R7VBD5</accession>
<dbReference type="Proteomes" id="UP000294927">
    <property type="component" value="Unassembled WGS sequence"/>
</dbReference>